<dbReference type="KEGG" id="sace:GIY23_00840"/>
<reference evidence="2" key="1">
    <citation type="submission" date="2019-11" db="EMBL/GenBank/DDBJ databases">
        <title>The complete genome sequence of Saccharopolyspora sp. E2A.</title>
        <authorList>
            <person name="Zhang G."/>
        </authorList>
    </citation>
    <scope>NUCLEOTIDE SEQUENCE [LARGE SCALE GENOMIC DNA]</scope>
    <source>
        <strain evidence="2">E2A</strain>
    </source>
</reference>
<dbReference type="AlphaFoldDB" id="A0A5Q3Q194"/>
<protein>
    <submittedName>
        <fullName evidence="1">Uncharacterized protein</fullName>
    </submittedName>
</protein>
<dbReference type="Proteomes" id="UP000371041">
    <property type="component" value="Chromosome"/>
</dbReference>
<proteinExistence type="predicted"/>
<dbReference type="EMBL" id="CP045929">
    <property type="protein sequence ID" value="QGK68301.1"/>
    <property type="molecule type" value="Genomic_DNA"/>
</dbReference>
<keyword evidence="2" id="KW-1185">Reference proteome</keyword>
<sequence>MLTHLSLTLAEGMRLSRLSYTELWTRCLALGGSGTVAQLRRHVEGDECLDNHEHNIIAQALNETYLEQGRDHPVAYGHLHRPPDPS</sequence>
<evidence type="ECO:0000313" key="2">
    <source>
        <dbReference type="Proteomes" id="UP000371041"/>
    </source>
</evidence>
<name>A0A5Q3Q194_9PSEU</name>
<accession>A0A5Q3Q194</accession>
<gene>
    <name evidence="1" type="ORF">GIY23_00840</name>
</gene>
<organism evidence="1 2">
    <name type="scientific">Allosaccharopolyspora coralli</name>
    <dbReference type="NCBI Taxonomy" id="2665642"/>
    <lineage>
        <taxon>Bacteria</taxon>
        <taxon>Bacillati</taxon>
        <taxon>Actinomycetota</taxon>
        <taxon>Actinomycetes</taxon>
        <taxon>Pseudonocardiales</taxon>
        <taxon>Pseudonocardiaceae</taxon>
        <taxon>Allosaccharopolyspora</taxon>
    </lineage>
</organism>
<dbReference type="RefSeq" id="WP_154074910.1">
    <property type="nucleotide sequence ID" value="NZ_CP045929.1"/>
</dbReference>
<evidence type="ECO:0000313" key="1">
    <source>
        <dbReference type="EMBL" id="QGK68301.1"/>
    </source>
</evidence>